<reference evidence="2 3" key="1">
    <citation type="submission" date="2024-09" db="EMBL/GenBank/DDBJ databases">
        <authorList>
            <person name="Sun Q."/>
            <person name="Mori K."/>
        </authorList>
    </citation>
    <scope>NUCLEOTIDE SEQUENCE [LARGE SCALE GENOMIC DNA]</scope>
    <source>
        <strain evidence="2 3">CICC 11035S</strain>
    </source>
</reference>
<evidence type="ECO:0000256" key="1">
    <source>
        <dbReference type="SAM" id="MobiDB-lite"/>
    </source>
</evidence>
<dbReference type="RefSeq" id="WP_267221689.1">
    <property type="nucleotide sequence ID" value="NZ_JAPCWC010000011.1"/>
</dbReference>
<dbReference type="InterPro" id="IPR052726">
    <property type="entry name" value="Phage_Baseplate_Hub"/>
</dbReference>
<evidence type="ECO:0000313" key="2">
    <source>
        <dbReference type="EMBL" id="MFC0683564.1"/>
    </source>
</evidence>
<gene>
    <name evidence="2" type="ORF">ACFFF8_03035</name>
</gene>
<dbReference type="SUPFAM" id="SSF69279">
    <property type="entry name" value="Phage tail proteins"/>
    <property type="match status" value="1"/>
</dbReference>
<dbReference type="Pfam" id="PF05954">
    <property type="entry name" value="Phage_GPD"/>
    <property type="match status" value="1"/>
</dbReference>
<organism evidence="2 3">
    <name type="scientific">Novosphingobium clariflavum</name>
    <dbReference type="NCBI Taxonomy" id="2029884"/>
    <lineage>
        <taxon>Bacteria</taxon>
        <taxon>Pseudomonadati</taxon>
        <taxon>Pseudomonadota</taxon>
        <taxon>Alphaproteobacteria</taxon>
        <taxon>Sphingomonadales</taxon>
        <taxon>Sphingomonadaceae</taxon>
        <taxon>Novosphingobium</taxon>
    </lineage>
</organism>
<comment type="caution">
    <text evidence="2">The sequence shown here is derived from an EMBL/GenBank/DDBJ whole genome shotgun (WGS) entry which is preliminary data.</text>
</comment>
<proteinExistence type="predicted"/>
<dbReference type="Proteomes" id="UP001589858">
    <property type="component" value="Unassembled WGS sequence"/>
</dbReference>
<evidence type="ECO:0000313" key="3">
    <source>
        <dbReference type="Proteomes" id="UP001589858"/>
    </source>
</evidence>
<feature type="compositionally biased region" description="Basic and acidic residues" evidence="1">
    <location>
        <begin position="222"/>
        <end position="235"/>
    </location>
</feature>
<dbReference type="PANTHER" id="PTHR35862:SF3">
    <property type="entry name" value="FELS-2 PROPHAGE PROTEIN"/>
    <property type="match status" value="1"/>
</dbReference>
<dbReference type="EMBL" id="JBHLTM010000014">
    <property type="protein sequence ID" value="MFC0683564.1"/>
    <property type="molecule type" value="Genomic_DNA"/>
</dbReference>
<feature type="region of interest" description="Disordered" evidence="1">
    <location>
        <begin position="222"/>
        <end position="257"/>
    </location>
</feature>
<sequence length="331" mass="35989">MADANISAVRLTLDGVDLADKIDPRFIELSLSEKRDGSADELTLTLHNADGKMALPAPGKVITLALGWASGTDVTIGLVEKGRFTVDEVEASGPPDVIRLTARSADLNGNYRKRRTQSWKDTTVGAVLGEIASRHGVSAQVHPDLASKPIAALDQHGKSDMLLVKDLGSRYDAVATWKDRKLIFMPVGSATTAGGKTLAAKTLTKRDGWSWRFTRAQRDEYDGAEASWHDQDSGKKKTTSTGGTRRKRLKRSYASEADAKQAAKAEAAKRKRGGYQFEYDLAFADTALQPNQQVKLSGWNTTIDGINWLLSSIDTTSDDKGIRQRISLESA</sequence>
<name>A0ABV6S2V0_9SPHN</name>
<accession>A0ABV6S2V0</accession>
<keyword evidence="3" id="KW-1185">Reference proteome</keyword>
<dbReference type="PANTHER" id="PTHR35862">
    <property type="entry name" value="FELS-2 PROPHAGE PROTEIN"/>
    <property type="match status" value="1"/>
</dbReference>
<protein>
    <submittedName>
        <fullName evidence="2">Contractile injection system protein, VgrG/Pvc8 family</fullName>
    </submittedName>
</protein>